<evidence type="ECO:0000313" key="2">
    <source>
        <dbReference type="EMBL" id="UUM32104.1"/>
    </source>
</evidence>
<evidence type="ECO:0000313" key="3">
    <source>
        <dbReference type="Proteomes" id="UP001058602"/>
    </source>
</evidence>
<dbReference type="Proteomes" id="UP001058602">
    <property type="component" value="Chromosome 2"/>
</dbReference>
<accession>A0ABY5LN30</accession>
<keyword evidence="3" id="KW-1185">Reference proteome</keyword>
<evidence type="ECO:0008006" key="4">
    <source>
        <dbReference type="Google" id="ProtNLM"/>
    </source>
</evidence>
<gene>
    <name evidence="2" type="ORF">NP165_17550</name>
</gene>
<evidence type="ECO:0000256" key="1">
    <source>
        <dbReference type="SAM" id="Phobius"/>
    </source>
</evidence>
<name>A0ABY5LN30_9VIBR</name>
<reference evidence="2" key="1">
    <citation type="submission" date="2022-07" db="EMBL/GenBank/DDBJ databases">
        <title>Complete genome of Vibrio japonicus strain JCM 31412T and phylogenomic assessment of the Nereis clade of the genus Vibrio.</title>
        <authorList>
            <person name="Shlafstein M.D."/>
            <person name="Emsley S.A."/>
            <person name="Ushijima B."/>
            <person name="Videau P."/>
            <person name="Saw J.H."/>
        </authorList>
    </citation>
    <scope>NUCLEOTIDE SEQUENCE</scope>
    <source>
        <strain evidence="2">JCM 31412</strain>
    </source>
</reference>
<keyword evidence="1" id="KW-1133">Transmembrane helix</keyword>
<dbReference type="RefSeq" id="WP_257085824.1">
    <property type="nucleotide sequence ID" value="NZ_CP102097.1"/>
</dbReference>
<dbReference type="EMBL" id="CP102097">
    <property type="protein sequence ID" value="UUM32104.1"/>
    <property type="molecule type" value="Genomic_DNA"/>
</dbReference>
<feature type="transmembrane region" description="Helical" evidence="1">
    <location>
        <begin position="7"/>
        <end position="27"/>
    </location>
</feature>
<organism evidence="2 3">
    <name type="scientific">Vibrio japonicus</name>
    <dbReference type="NCBI Taxonomy" id="1824638"/>
    <lineage>
        <taxon>Bacteria</taxon>
        <taxon>Pseudomonadati</taxon>
        <taxon>Pseudomonadota</taxon>
        <taxon>Gammaproteobacteria</taxon>
        <taxon>Vibrionales</taxon>
        <taxon>Vibrionaceae</taxon>
        <taxon>Vibrio</taxon>
    </lineage>
</organism>
<proteinExistence type="predicted"/>
<keyword evidence="1" id="KW-0472">Membrane</keyword>
<sequence>MFIVYRLLKLAAICAVFFSIYDLIAFGEITWVSRFLSEFK</sequence>
<protein>
    <recommendedName>
        <fullName evidence="4">DUF3265 domain-containing protein</fullName>
    </recommendedName>
</protein>
<keyword evidence="1" id="KW-0812">Transmembrane</keyword>